<keyword evidence="9 13" id="KW-0472">Membrane</keyword>
<evidence type="ECO:0000259" key="15">
    <source>
        <dbReference type="Pfam" id="PF17655"/>
    </source>
</evidence>
<dbReference type="GO" id="GO:0034702">
    <property type="term" value="C:monoatomic ion channel complex"/>
    <property type="evidence" value="ECO:0007669"/>
    <property type="project" value="UniProtKB-KW"/>
</dbReference>
<dbReference type="InterPro" id="IPR016449">
    <property type="entry name" value="K_chnl_inward-rec_Kir"/>
</dbReference>
<dbReference type="PANTHER" id="PTHR11767">
    <property type="entry name" value="INWARD RECTIFIER POTASSIUM CHANNEL"/>
    <property type="match status" value="1"/>
</dbReference>
<dbReference type="InterPro" id="IPR041647">
    <property type="entry name" value="IRK_C"/>
</dbReference>
<keyword evidence="4 12" id="KW-0812">Transmembrane</keyword>
<dbReference type="Proteomes" id="UP000472267">
    <property type="component" value="Chromosome 4"/>
</dbReference>
<evidence type="ECO:0000256" key="13">
    <source>
        <dbReference type="SAM" id="Phobius"/>
    </source>
</evidence>
<feature type="domain" description="Inward rectifier potassium channel C-terminal" evidence="15">
    <location>
        <begin position="210"/>
        <end position="311"/>
    </location>
</feature>
<dbReference type="InParanoid" id="A0A672G0A3"/>
<dbReference type="InterPro" id="IPR014756">
    <property type="entry name" value="Ig_E-set"/>
</dbReference>
<dbReference type="SUPFAM" id="SSF81296">
    <property type="entry name" value="E set domains"/>
    <property type="match status" value="1"/>
</dbReference>
<reference evidence="16" key="3">
    <citation type="submission" date="2025-09" db="UniProtKB">
        <authorList>
            <consortium name="Ensembl"/>
        </authorList>
    </citation>
    <scope>IDENTIFICATION</scope>
</reference>
<evidence type="ECO:0000256" key="11">
    <source>
        <dbReference type="ARBA" id="ARBA00034430"/>
    </source>
</evidence>
<dbReference type="GO" id="GO:1990573">
    <property type="term" value="P:potassium ion import across plasma membrane"/>
    <property type="evidence" value="ECO:0007669"/>
    <property type="project" value="TreeGrafter"/>
</dbReference>
<dbReference type="GO" id="GO:0005886">
    <property type="term" value="C:plasma membrane"/>
    <property type="evidence" value="ECO:0007669"/>
    <property type="project" value="TreeGrafter"/>
</dbReference>
<dbReference type="Pfam" id="PF01007">
    <property type="entry name" value="IRK"/>
    <property type="match status" value="1"/>
</dbReference>
<evidence type="ECO:0000256" key="12">
    <source>
        <dbReference type="RuleBase" id="RU003822"/>
    </source>
</evidence>
<evidence type="ECO:0000256" key="8">
    <source>
        <dbReference type="ARBA" id="ARBA00023065"/>
    </source>
</evidence>
<dbReference type="GO" id="GO:0007399">
    <property type="term" value="P:nervous system development"/>
    <property type="evidence" value="ECO:0007669"/>
    <property type="project" value="UniProtKB-ARBA"/>
</dbReference>
<evidence type="ECO:0000256" key="7">
    <source>
        <dbReference type="ARBA" id="ARBA00022989"/>
    </source>
</evidence>
<proteinExistence type="inferred from homology"/>
<reference evidence="16" key="2">
    <citation type="submission" date="2025-08" db="UniProtKB">
        <authorList>
            <consortium name="Ensembl"/>
        </authorList>
    </citation>
    <scope>IDENTIFICATION</scope>
</reference>
<dbReference type="PRINTS" id="PR01320">
    <property type="entry name" value="KIRCHANNEL"/>
</dbReference>
<comment type="subcellular location">
    <subcellularLocation>
        <location evidence="1 12">Membrane</location>
        <topology evidence="1 12">Multi-pass membrane protein</topology>
    </subcellularLocation>
</comment>
<comment type="catalytic activity">
    <reaction evidence="11">
        <text>K(+)(in) = K(+)(out)</text>
        <dbReference type="Rhea" id="RHEA:29463"/>
        <dbReference type="ChEBI" id="CHEBI:29103"/>
    </reaction>
</comment>
<dbReference type="Ensembl" id="ENSSFAT00005013010.1">
    <property type="protein sequence ID" value="ENSSFAP00005012461.1"/>
    <property type="gene ID" value="ENSSFAG00005006887.1"/>
</dbReference>
<evidence type="ECO:0000256" key="6">
    <source>
        <dbReference type="ARBA" id="ARBA00022958"/>
    </source>
</evidence>
<evidence type="ECO:0000259" key="14">
    <source>
        <dbReference type="Pfam" id="PF01007"/>
    </source>
</evidence>
<protein>
    <submittedName>
        <fullName evidence="16">Potassium inwardly rectifying channel subfamily J member 15</fullName>
    </submittedName>
</protein>
<evidence type="ECO:0000256" key="4">
    <source>
        <dbReference type="ARBA" id="ARBA00022692"/>
    </source>
</evidence>
<dbReference type="GO" id="GO:0005242">
    <property type="term" value="F:inward rectifier potassium channel activity"/>
    <property type="evidence" value="ECO:0007669"/>
    <property type="project" value="InterPro"/>
</dbReference>
<keyword evidence="7 13" id="KW-1133">Transmembrane helix</keyword>
<comment type="similarity">
    <text evidence="12">Belongs to the inward rectifier-type potassium channel (TC 1.A.2.1) family.</text>
</comment>
<evidence type="ECO:0000256" key="10">
    <source>
        <dbReference type="ARBA" id="ARBA00023303"/>
    </source>
</evidence>
<dbReference type="Pfam" id="PF17655">
    <property type="entry name" value="IRK_C"/>
    <property type="match status" value="1"/>
</dbReference>
<accession>A0A672G0A3</accession>
<dbReference type="InterPro" id="IPR013518">
    <property type="entry name" value="K_chnl_inward-rec_Kir_cyto"/>
</dbReference>
<evidence type="ECO:0000256" key="9">
    <source>
        <dbReference type="ARBA" id="ARBA00023136"/>
    </source>
</evidence>
<keyword evidence="17" id="KW-1185">Reference proteome</keyword>
<dbReference type="AlphaFoldDB" id="A0A672G0A3"/>
<dbReference type="Gene3D" id="2.60.40.1400">
    <property type="entry name" value="G protein-activated inward rectifier potassium channel 1"/>
    <property type="match status" value="1"/>
</dbReference>
<dbReference type="GO" id="GO:0034765">
    <property type="term" value="P:regulation of monoatomic ion transmembrane transport"/>
    <property type="evidence" value="ECO:0007669"/>
    <property type="project" value="TreeGrafter"/>
</dbReference>
<evidence type="ECO:0000313" key="17">
    <source>
        <dbReference type="Proteomes" id="UP000472267"/>
    </source>
</evidence>
<keyword evidence="3 12" id="KW-0633">Potassium transport</keyword>
<evidence type="ECO:0000313" key="16">
    <source>
        <dbReference type="Ensembl" id="ENSSFAP00005012461.1"/>
    </source>
</evidence>
<feature type="domain" description="Potassium channel inwardly rectifying transmembrane" evidence="14">
    <location>
        <begin position="38"/>
        <end position="178"/>
    </location>
</feature>
<sequence length="327" mass="36935">MEKICFSVIINTNIKASEKHLIICSMAGRKSAVLRRIVNKDGHNNVRIDNVEGMVKLYLHDIWTTAVDMKWRYKLTLFASTFIMTWFIFRVIFYFIGMGNGDFEPGLSSNHTPCVLNVETLTEAFLFSLESQTAIGYGFRCISEECSQAIFTPVAQLVITGLAEIFITGAFLVKLARPKKRAEAIKFSQSAVVCRRRGQLCLMLRVSNVTEEESSVDFHMDSSGESPFLILPLTFYHVLDERRPLSGLTAENLLTHDFELLVTLNATMESTAATCQSRTSYVPQEILTPSGRYVADFKFFDKVQASNDPAIVSNNTEKLKLEDYKKE</sequence>
<evidence type="ECO:0000256" key="5">
    <source>
        <dbReference type="ARBA" id="ARBA00022882"/>
    </source>
</evidence>
<reference evidence="16" key="1">
    <citation type="submission" date="2019-06" db="EMBL/GenBank/DDBJ databases">
        <authorList>
            <consortium name="Wellcome Sanger Institute Data Sharing"/>
        </authorList>
    </citation>
    <scope>NUCLEOTIDE SEQUENCE [LARGE SCALE GENOMIC DNA]</scope>
</reference>
<keyword evidence="10 12" id="KW-0407">Ion channel</keyword>
<dbReference type="Gene3D" id="1.10.287.70">
    <property type="match status" value="1"/>
</dbReference>
<evidence type="ECO:0000256" key="1">
    <source>
        <dbReference type="ARBA" id="ARBA00004141"/>
    </source>
</evidence>
<dbReference type="FunFam" id="1.10.287.70:FF:000036">
    <property type="entry name" value="ATP-sensitive inward rectifier potassium channel 1"/>
    <property type="match status" value="1"/>
</dbReference>
<name>A0A672G0A3_SALFA</name>
<evidence type="ECO:0000256" key="3">
    <source>
        <dbReference type="ARBA" id="ARBA00022538"/>
    </source>
</evidence>
<dbReference type="InterPro" id="IPR040445">
    <property type="entry name" value="Kir_TM"/>
</dbReference>
<dbReference type="SUPFAM" id="SSF81324">
    <property type="entry name" value="Voltage-gated potassium channels"/>
    <property type="match status" value="1"/>
</dbReference>
<feature type="transmembrane region" description="Helical" evidence="13">
    <location>
        <begin position="154"/>
        <end position="173"/>
    </location>
</feature>
<feature type="transmembrane region" description="Helical" evidence="13">
    <location>
        <begin position="75"/>
        <end position="96"/>
    </location>
</feature>
<keyword evidence="8 12" id="KW-0406">Ion transport</keyword>
<keyword evidence="2 12" id="KW-0813">Transport</keyword>
<organism evidence="16 17">
    <name type="scientific">Salarias fasciatus</name>
    <name type="common">Jewelled blenny</name>
    <name type="synonym">Blennius fasciatus</name>
    <dbReference type="NCBI Taxonomy" id="181472"/>
    <lineage>
        <taxon>Eukaryota</taxon>
        <taxon>Metazoa</taxon>
        <taxon>Chordata</taxon>
        <taxon>Craniata</taxon>
        <taxon>Vertebrata</taxon>
        <taxon>Euteleostomi</taxon>
        <taxon>Actinopterygii</taxon>
        <taxon>Neopterygii</taxon>
        <taxon>Teleostei</taxon>
        <taxon>Neoteleostei</taxon>
        <taxon>Acanthomorphata</taxon>
        <taxon>Ovalentaria</taxon>
        <taxon>Blenniimorphae</taxon>
        <taxon>Blenniiformes</taxon>
        <taxon>Blennioidei</taxon>
        <taxon>Blenniidae</taxon>
        <taxon>Salariinae</taxon>
        <taxon>Salarias</taxon>
    </lineage>
</organism>
<keyword evidence="6 12" id="KW-0630">Potassium</keyword>
<evidence type="ECO:0000256" key="2">
    <source>
        <dbReference type="ARBA" id="ARBA00022448"/>
    </source>
</evidence>
<dbReference type="PANTHER" id="PTHR11767:SF20">
    <property type="entry name" value="ATP-SENSITIVE INWARD RECTIFIER POTASSIUM CHANNEL 15"/>
    <property type="match status" value="1"/>
</dbReference>
<keyword evidence="5 12" id="KW-0851">Voltage-gated channel</keyword>